<reference evidence="20 21" key="1">
    <citation type="journal article" date="2013" name="Genome Biol. Evol.">
        <title>Comparison of metabolic capacities and inference of gene content evolution in mosquito-associated Spiroplasma diminutum and S. taiwanense.</title>
        <authorList>
            <person name="Lo W.S."/>
            <person name="Ku C."/>
            <person name="Chen L.L."/>
            <person name="Chang T.H."/>
            <person name="Kuo C.H."/>
        </authorList>
    </citation>
    <scope>NUCLEOTIDE SEQUENCE [LARGE SCALE GENOMIC DNA]</scope>
    <source>
        <strain evidence="20">CT-1</strain>
    </source>
</reference>
<dbReference type="GO" id="GO:0000287">
    <property type="term" value="F:magnesium ion binding"/>
    <property type="evidence" value="ECO:0007669"/>
    <property type="project" value="UniProtKB-UniRule"/>
</dbReference>
<dbReference type="GO" id="GO:0004826">
    <property type="term" value="F:phenylalanine-tRNA ligase activity"/>
    <property type="evidence" value="ECO:0007669"/>
    <property type="project" value="UniProtKB-UniRule"/>
</dbReference>
<dbReference type="SUPFAM" id="SSF46955">
    <property type="entry name" value="Putative DNA-binding domain"/>
    <property type="match status" value="2"/>
</dbReference>
<evidence type="ECO:0000256" key="6">
    <source>
        <dbReference type="ARBA" id="ARBA00022598"/>
    </source>
</evidence>
<keyword evidence="10 15" id="KW-0460">Magnesium</keyword>
<dbReference type="Pfam" id="PF03484">
    <property type="entry name" value="B5"/>
    <property type="match status" value="1"/>
</dbReference>
<evidence type="ECO:0000256" key="14">
    <source>
        <dbReference type="ARBA" id="ARBA00049255"/>
    </source>
</evidence>
<keyword evidence="8 15" id="KW-0547">Nucleotide-binding</keyword>
<accession>S5LUK3</accession>
<keyword evidence="9 15" id="KW-0067">ATP-binding</keyword>
<evidence type="ECO:0000259" key="19">
    <source>
        <dbReference type="PROSITE" id="PS51483"/>
    </source>
</evidence>
<dbReference type="Pfam" id="PF17759">
    <property type="entry name" value="tRNA_synthFbeta"/>
    <property type="match status" value="1"/>
</dbReference>
<sequence length="802" mass="93302">MYITRKWLNKFIDLVGIENEQITIALNSLGFEVDSFKDYSKLNDKLKIAHVGNVSPIENTHLNFCFIDKGEELVSPIVCGASNVKEGQYIILAEPGKTISTGMKLEKKEIKGKISEGMICSLEEIGINVKVLSDKEKEQIYSIKSKKDLYSLIGSETALEEIGFLDAVWEIDLTLNRSDALAALQLVKEIANYFNKDISDLTKNYKHKQNELSLPVSIKCEKSIEKYVKTIASQIVLKKKILSIEQIKNEIYSNHDIWLKFNNVKTTHNFWLDLANVIAIETGQPIIFLDPKKLTAQLEIRNNKTETHQTNLQLMCENEIISTLGVDFNLDFLPTAKSEEIMIIYLSLDPIFMRKQQKEFNISSIDLQRYMKPISSRLYNLAENRVLYWLDQYNIYESNSKMEIFKEIDEKQTLIEVELEYINKLIGIELTTKEIIKLFKTLDFKVTEKNGKLHFEVDQYRRDINHSADIVEEISRIYGYDNIKSVPPVIVSNYKNKNLNLNLQYQIENFLVGLGFNNIKSYSLISNELMERWNLFNITYSIKLMSPLSKLREVYRLSLASSIIETASLNYSRGNRNLKLYEFADIYNLKNLRERHLAVLISGDILKQKSYNLDIKASYQYLKGICDEILNHYNIKDNDIKFETYENVNSDMHPFINAKIVIKNTLIGYIFKLNPRFEQSQKLDSTFILELNITKLQENMNSFIRAEEISKFQKTARDVSFILDNNQKYDEIIKSITNNVSFITNIQLIDIYQDDELKKTNSKSISVSFEFNNVLNQLTTQDVQIEWEKLLDNFKKLKIEVR</sequence>
<dbReference type="PROSITE" id="PS50886">
    <property type="entry name" value="TRBD"/>
    <property type="match status" value="1"/>
</dbReference>
<keyword evidence="6 15" id="KW-0436">Ligase</keyword>
<dbReference type="SMART" id="SM00874">
    <property type="entry name" value="B5"/>
    <property type="match status" value="1"/>
</dbReference>
<evidence type="ECO:0000259" key="17">
    <source>
        <dbReference type="PROSITE" id="PS50886"/>
    </source>
</evidence>
<dbReference type="InterPro" id="IPR009061">
    <property type="entry name" value="DNA-bd_dom_put_sf"/>
</dbReference>
<keyword evidence="5 16" id="KW-0820">tRNA-binding</keyword>
<proteinExistence type="inferred from homology"/>
<evidence type="ECO:0000256" key="13">
    <source>
        <dbReference type="ARBA" id="ARBA00023146"/>
    </source>
</evidence>
<dbReference type="SUPFAM" id="SSF56037">
    <property type="entry name" value="PheT/TilS domain"/>
    <property type="match status" value="1"/>
</dbReference>
<evidence type="ECO:0000256" key="12">
    <source>
        <dbReference type="ARBA" id="ARBA00022917"/>
    </source>
</evidence>
<dbReference type="GO" id="GO:0006432">
    <property type="term" value="P:phenylalanyl-tRNA aminoacylation"/>
    <property type="evidence" value="ECO:0007669"/>
    <property type="project" value="UniProtKB-UniRule"/>
</dbReference>
<dbReference type="Pfam" id="PF01588">
    <property type="entry name" value="tRNA_bind"/>
    <property type="match status" value="1"/>
</dbReference>
<dbReference type="STRING" id="1276220.STAIW_v1c08930"/>
<name>S5LUK3_9MOLU</name>
<keyword evidence="21" id="KW-1185">Reference proteome</keyword>
<dbReference type="EC" id="6.1.1.20" evidence="15"/>
<evidence type="ECO:0000313" key="21">
    <source>
        <dbReference type="Proteomes" id="UP000014984"/>
    </source>
</evidence>
<dbReference type="Proteomes" id="UP000014984">
    <property type="component" value="Chromosome"/>
</dbReference>
<dbReference type="InterPro" id="IPR005147">
    <property type="entry name" value="tRNA_synthase_B5-dom"/>
</dbReference>
<dbReference type="OrthoDB" id="9805455at2"/>
<dbReference type="InterPro" id="IPR005121">
    <property type="entry name" value="Fdx_antiC-bd"/>
</dbReference>
<dbReference type="PROSITE" id="PS51483">
    <property type="entry name" value="B5"/>
    <property type="match status" value="1"/>
</dbReference>
<comment type="catalytic activity">
    <reaction evidence="14 15">
        <text>tRNA(Phe) + L-phenylalanine + ATP = L-phenylalanyl-tRNA(Phe) + AMP + diphosphate + H(+)</text>
        <dbReference type="Rhea" id="RHEA:19413"/>
        <dbReference type="Rhea" id="RHEA-COMP:9668"/>
        <dbReference type="Rhea" id="RHEA-COMP:9699"/>
        <dbReference type="ChEBI" id="CHEBI:15378"/>
        <dbReference type="ChEBI" id="CHEBI:30616"/>
        <dbReference type="ChEBI" id="CHEBI:33019"/>
        <dbReference type="ChEBI" id="CHEBI:58095"/>
        <dbReference type="ChEBI" id="CHEBI:78442"/>
        <dbReference type="ChEBI" id="CHEBI:78531"/>
        <dbReference type="ChEBI" id="CHEBI:456215"/>
        <dbReference type="EC" id="6.1.1.20"/>
    </reaction>
</comment>
<evidence type="ECO:0000256" key="3">
    <source>
        <dbReference type="ARBA" id="ARBA00011209"/>
    </source>
</evidence>
<evidence type="ECO:0000256" key="4">
    <source>
        <dbReference type="ARBA" id="ARBA00022490"/>
    </source>
</evidence>
<keyword evidence="7 15" id="KW-0479">Metal-binding</keyword>
<dbReference type="eggNOG" id="COG0072">
    <property type="taxonomic scope" value="Bacteria"/>
</dbReference>
<dbReference type="InterPro" id="IPR041616">
    <property type="entry name" value="PheRS_beta_core"/>
</dbReference>
<dbReference type="GO" id="GO:0009328">
    <property type="term" value="C:phenylalanine-tRNA ligase complex"/>
    <property type="evidence" value="ECO:0007669"/>
    <property type="project" value="TreeGrafter"/>
</dbReference>
<dbReference type="eggNOG" id="COG0073">
    <property type="taxonomic scope" value="Bacteria"/>
</dbReference>
<dbReference type="AlphaFoldDB" id="S5LUK3"/>
<dbReference type="Pfam" id="PF03147">
    <property type="entry name" value="FDX-ACB"/>
    <property type="match status" value="1"/>
</dbReference>
<keyword evidence="12 15" id="KW-0648">Protein biosynthesis</keyword>
<feature type="binding site" evidence="15">
    <location>
        <position position="473"/>
    </location>
    <ligand>
        <name>Mg(2+)</name>
        <dbReference type="ChEBI" id="CHEBI:18420"/>
        <note>shared with alpha subunit</note>
    </ligand>
</feature>
<dbReference type="PROSITE" id="PS51447">
    <property type="entry name" value="FDX_ACB"/>
    <property type="match status" value="1"/>
</dbReference>
<dbReference type="HOGENOM" id="CLU_016891_2_0_14"/>
<dbReference type="HAMAP" id="MF_00283">
    <property type="entry name" value="Phe_tRNA_synth_beta1"/>
    <property type="match status" value="1"/>
</dbReference>
<dbReference type="KEGG" id="stai:STAIW_v1c08930"/>
<dbReference type="PANTHER" id="PTHR10947:SF0">
    <property type="entry name" value="PHENYLALANINE--TRNA LIGASE BETA SUBUNIT"/>
    <property type="match status" value="1"/>
</dbReference>
<comment type="subcellular location">
    <subcellularLocation>
        <location evidence="1 15">Cytoplasm</location>
    </subcellularLocation>
</comment>
<dbReference type="InterPro" id="IPR033714">
    <property type="entry name" value="tRNA_bind_bactPheRS"/>
</dbReference>
<dbReference type="PATRIC" id="fig|1276220.3.peg.911"/>
<evidence type="ECO:0000256" key="2">
    <source>
        <dbReference type="ARBA" id="ARBA00008653"/>
    </source>
</evidence>
<dbReference type="EMBL" id="CP005074">
    <property type="protein sequence ID" value="AGR41479.1"/>
    <property type="molecule type" value="Genomic_DNA"/>
</dbReference>
<dbReference type="Gene3D" id="3.30.70.380">
    <property type="entry name" value="Ferrodoxin-fold anticodon-binding domain"/>
    <property type="match status" value="1"/>
</dbReference>
<dbReference type="Gene3D" id="3.30.56.10">
    <property type="match status" value="2"/>
</dbReference>
<comment type="similarity">
    <text evidence="2 15">Belongs to the phenylalanyl-tRNA synthetase beta subunit family. Type 1 subfamily.</text>
</comment>
<feature type="domain" description="TRNA-binding" evidence="17">
    <location>
        <begin position="40"/>
        <end position="158"/>
    </location>
</feature>
<feature type="domain" description="B5" evidence="19">
    <location>
        <begin position="410"/>
        <end position="485"/>
    </location>
</feature>
<feature type="domain" description="FDX-ACB" evidence="18">
    <location>
        <begin position="710"/>
        <end position="802"/>
    </location>
</feature>
<dbReference type="SUPFAM" id="SSF55681">
    <property type="entry name" value="Class II aaRS and biotin synthetases"/>
    <property type="match status" value="1"/>
</dbReference>
<dbReference type="RefSeq" id="WP_020834618.1">
    <property type="nucleotide sequence ID" value="NC_021846.1"/>
</dbReference>
<dbReference type="InterPro" id="IPR002547">
    <property type="entry name" value="tRNA-bd_dom"/>
</dbReference>
<evidence type="ECO:0000256" key="1">
    <source>
        <dbReference type="ARBA" id="ARBA00004496"/>
    </source>
</evidence>
<dbReference type="SUPFAM" id="SSF54991">
    <property type="entry name" value="Anticodon-binding domain of PheRS"/>
    <property type="match status" value="1"/>
</dbReference>
<evidence type="ECO:0000256" key="8">
    <source>
        <dbReference type="ARBA" id="ARBA00022741"/>
    </source>
</evidence>
<evidence type="ECO:0000256" key="16">
    <source>
        <dbReference type="PROSITE-ProRule" id="PRU00209"/>
    </source>
</evidence>
<protein>
    <recommendedName>
        <fullName evidence="15">Phenylalanine--tRNA ligase beta subunit</fullName>
        <ecNumber evidence="15">6.1.1.20</ecNumber>
    </recommendedName>
    <alternativeName>
        <fullName evidence="15">Phenylalanyl-tRNA synthetase beta subunit</fullName>
        <shortName evidence="15">PheRS</shortName>
    </alternativeName>
</protein>
<dbReference type="InterPro" id="IPR004532">
    <property type="entry name" value="Phe-tRNA-ligase_IIc_bsu_bact"/>
</dbReference>
<dbReference type="InterPro" id="IPR045060">
    <property type="entry name" value="Phe-tRNA-ligase_IIc_bsu"/>
</dbReference>
<dbReference type="Gene3D" id="3.30.930.10">
    <property type="entry name" value="Bira Bifunctional Protein, Domain 2"/>
    <property type="match status" value="1"/>
</dbReference>
<dbReference type="GO" id="GO:0000049">
    <property type="term" value="F:tRNA binding"/>
    <property type="evidence" value="ECO:0007669"/>
    <property type="project" value="UniProtKB-UniRule"/>
</dbReference>
<dbReference type="NCBIfam" id="TIGR00472">
    <property type="entry name" value="pheT_bact"/>
    <property type="match status" value="1"/>
</dbReference>
<dbReference type="SMART" id="SM00896">
    <property type="entry name" value="FDX-ACB"/>
    <property type="match status" value="1"/>
</dbReference>
<gene>
    <name evidence="15 20" type="primary">pheT</name>
    <name evidence="20" type="ORF">STAIW_v1c08930</name>
</gene>
<keyword evidence="4 15" id="KW-0963">Cytoplasm</keyword>
<dbReference type="CDD" id="cd02796">
    <property type="entry name" value="tRNA_bind_bactPheRS"/>
    <property type="match status" value="1"/>
</dbReference>
<dbReference type="InterPro" id="IPR045864">
    <property type="entry name" value="aa-tRNA-synth_II/BPL/LPL"/>
</dbReference>
<evidence type="ECO:0000259" key="18">
    <source>
        <dbReference type="PROSITE" id="PS51447"/>
    </source>
</evidence>
<dbReference type="Gene3D" id="2.40.50.140">
    <property type="entry name" value="Nucleic acid-binding proteins"/>
    <property type="match status" value="1"/>
</dbReference>
<dbReference type="InterPro" id="IPR036690">
    <property type="entry name" value="Fdx_antiC-bd_sf"/>
</dbReference>
<keyword evidence="11 16" id="KW-0694">RNA-binding</keyword>
<dbReference type="InterPro" id="IPR012340">
    <property type="entry name" value="NA-bd_OB-fold"/>
</dbReference>
<feature type="binding site" evidence="15">
    <location>
        <position position="472"/>
    </location>
    <ligand>
        <name>Mg(2+)</name>
        <dbReference type="ChEBI" id="CHEBI:18420"/>
        <note>shared with alpha subunit</note>
    </ligand>
</feature>
<dbReference type="GO" id="GO:0005524">
    <property type="term" value="F:ATP binding"/>
    <property type="evidence" value="ECO:0007669"/>
    <property type="project" value="UniProtKB-UniRule"/>
</dbReference>
<comment type="cofactor">
    <cofactor evidence="15">
        <name>Mg(2+)</name>
        <dbReference type="ChEBI" id="CHEBI:18420"/>
    </cofactor>
    <text evidence="15">Binds 2 magnesium ions per tetramer.</text>
</comment>
<evidence type="ECO:0000313" key="20">
    <source>
        <dbReference type="EMBL" id="AGR41479.1"/>
    </source>
</evidence>
<dbReference type="InterPro" id="IPR020825">
    <property type="entry name" value="Phe-tRNA_synthase-like_B3/B4"/>
</dbReference>
<evidence type="ECO:0000256" key="11">
    <source>
        <dbReference type="ARBA" id="ARBA00022884"/>
    </source>
</evidence>
<evidence type="ECO:0000256" key="7">
    <source>
        <dbReference type="ARBA" id="ARBA00022723"/>
    </source>
</evidence>
<feature type="binding site" evidence="15">
    <location>
        <position position="469"/>
    </location>
    <ligand>
        <name>Mg(2+)</name>
        <dbReference type="ChEBI" id="CHEBI:18420"/>
        <note>shared with alpha subunit</note>
    </ligand>
</feature>
<evidence type="ECO:0000256" key="9">
    <source>
        <dbReference type="ARBA" id="ARBA00022840"/>
    </source>
</evidence>
<dbReference type="PANTHER" id="PTHR10947">
    <property type="entry name" value="PHENYLALANYL-TRNA SYNTHETASE BETA CHAIN AND LEUCINE-RICH REPEAT-CONTAINING PROTEIN 47"/>
    <property type="match status" value="1"/>
</dbReference>
<evidence type="ECO:0000256" key="10">
    <source>
        <dbReference type="ARBA" id="ARBA00022842"/>
    </source>
</evidence>
<feature type="binding site" evidence="15">
    <location>
        <position position="463"/>
    </location>
    <ligand>
        <name>Mg(2+)</name>
        <dbReference type="ChEBI" id="CHEBI:18420"/>
        <note>shared with alpha subunit</note>
    </ligand>
</feature>
<organism evidence="20 21">
    <name type="scientific">Spiroplasma taiwanense CT-1</name>
    <dbReference type="NCBI Taxonomy" id="1276220"/>
    <lineage>
        <taxon>Bacteria</taxon>
        <taxon>Bacillati</taxon>
        <taxon>Mycoplasmatota</taxon>
        <taxon>Mollicutes</taxon>
        <taxon>Entomoplasmatales</taxon>
        <taxon>Spiroplasmataceae</taxon>
        <taxon>Spiroplasma</taxon>
    </lineage>
</organism>
<comment type="subunit">
    <text evidence="3 15">Tetramer of two alpha and two beta subunits.</text>
</comment>
<dbReference type="SUPFAM" id="SSF50249">
    <property type="entry name" value="Nucleic acid-binding proteins"/>
    <property type="match status" value="1"/>
</dbReference>
<keyword evidence="13 15" id="KW-0030">Aminoacyl-tRNA synthetase</keyword>
<dbReference type="Gene3D" id="3.50.40.10">
    <property type="entry name" value="Phenylalanyl-trna Synthetase, Chain B, domain 3"/>
    <property type="match status" value="1"/>
</dbReference>
<evidence type="ECO:0000256" key="5">
    <source>
        <dbReference type="ARBA" id="ARBA00022555"/>
    </source>
</evidence>
<evidence type="ECO:0000256" key="15">
    <source>
        <dbReference type="HAMAP-Rule" id="MF_00283"/>
    </source>
</evidence>